<keyword evidence="2" id="KW-0813">Transport</keyword>
<evidence type="ECO:0000256" key="2">
    <source>
        <dbReference type="ARBA" id="ARBA00022448"/>
    </source>
</evidence>
<evidence type="ECO:0000256" key="3">
    <source>
        <dbReference type="ARBA" id="ARBA00022741"/>
    </source>
</evidence>
<accession>A0A0E9N5V2</accession>
<organism evidence="6 7">
    <name type="scientific">Flavihumibacter petaseus NBRC 106054</name>
    <dbReference type="NCBI Taxonomy" id="1220578"/>
    <lineage>
        <taxon>Bacteria</taxon>
        <taxon>Pseudomonadati</taxon>
        <taxon>Bacteroidota</taxon>
        <taxon>Chitinophagia</taxon>
        <taxon>Chitinophagales</taxon>
        <taxon>Chitinophagaceae</taxon>
        <taxon>Flavihumibacter</taxon>
    </lineage>
</organism>
<keyword evidence="7" id="KW-1185">Reference proteome</keyword>
<proteinExistence type="inferred from homology"/>
<dbReference type="STRING" id="1220578.FPE01S_04_04430"/>
<sequence length="382" mass="42295">MRSKNSFFNTHNPGLSNSNAFYALNDISLNVNEGEVWGIVGPNGAGKSTLLKIVSRIIKPSSGQVLGKGKVSSLLEIGTGFHDELTGRENIFLSGYVLGMKKSEIIRNFDDIVEFSGIGEFVDTPVKRYSSGMYVRLAFAVAAFLEPDILIIDEVLAVGDAEFQKKCLGKMQEVTTQKGRTILFVSHNMQAVNQLCSKAVYLNGGRAVAIGDVHTVVNTYLTGMQKTNLHAFWQEPELAPGVPSLKVNSVSLIPQQSSPGTPLDIRTPFTCTIRFWNYEDGADLSVGLHLFTLTGECIFDVASPSIVCHEGLVEAECRIPGNFLNNGSYYLSIIFMKDTSVQVFYLEECIHFEVEDFRENMNWYGQWMGAVRPKFPFTIRQA</sequence>
<dbReference type="InterPro" id="IPR050683">
    <property type="entry name" value="Bact_Polysacc_Export_ATP-bd"/>
</dbReference>
<reference evidence="6 7" key="1">
    <citation type="submission" date="2015-04" db="EMBL/GenBank/DDBJ databases">
        <title>Whole genome shotgun sequence of Flavihumibacter petaseus NBRC 106054.</title>
        <authorList>
            <person name="Miyazawa S."/>
            <person name="Hosoyama A."/>
            <person name="Hashimoto M."/>
            <person name="Noguchi M."/>
            <person name="Tsuchikane K."/>
            <person name="Ohji S."/>
            <person name="Yamazoe A."/>
            <person name="Ichikawa N."/>
            <person name="Kimura A."/>
            <person name="Fujita N."/>
        </authorList>
    </citation>
    <scope>NUCLEOTIDE SEQUENCE [LARGE SCALE GENOMIC DNA]</scope>
    <source>
        <strain evidence="6 7">NBRC 106054</strain>
    </source>
</reference>
<dbReference type="InterPro" id="IPR015860">
    <property type="entry name" value="ABC_transpr_TagH-like"/>
</dbReference>
<dbReference type="InterPro" id="IPR027417">
    <property type="entry name" value="P-loop_NTPase"/>
</dbReference>
<dbReference type="SUPFAM" id="SSF52540">
    <property type="entry name" value="P-loop containing nucleoside triphosphate hydrolases"/>
    <property type="match status" value="1"/>
</dbReference>
<dbReference type="Proteomes" id="UP000033121">
    <property type="component" value="Unassembled WGS sequence"/>
</dbReference>
<gene>
    <name evidence="6" type="ORF">FPE01S_04_04430</name>
</gene>
<evidence type="ECO:0000256" key="1">
    <source>
        <dbReference type="ARBA" id="ARBA00005417"/>
    </source>
</evidence>
<dbReference type="PROSITE" id="PS50893">
    <property type="entry name" value="ABC_TRANSPORTER_2"/>
    <property type="match status" value="1"/>
</dbReference>
<name>A0A0E9N5V2_9BACT</name>
<dbReference type="GO" id="GO:0005524">
    <property type="term" value="F:ATP binding"/>
    <property type="evidence" value="ECO:0007669"/>
    <property type="project" value="UniProtKB-KW"/>
</dbReference>
<dbReference type="CDD" id="cd10147">
    <property type="entry name" value="Wzt_C-like"/>
    <property type="match status" value="1"/>
</dbReference>
<dbReference type="GO" id="GO:0016020">
    <property type="term" value="C:membrane"/>
    <property type="evidence" value="ECO:0007669"/>
    <property type="project" value="InterPro"/>
</dbReference>
<protein>
    <submittedName>
        <fullName evidence="6">Putative polysaccharide ABC transporter ATP-binding protein</fullName>
    </submittedName>
</protein>
<keyword evidence="3" id="KW-0547">Nucleotide-binding</keyword>
<dbReference type="PANTHER" id="PTHR46743">
    <property type="entry name" value="TEICHOIC ACIDS EXPORT ATP-BINDING PROTEIN TAGH"/>
    <property type="match status" value="1"/>
</dbReference>
<dbReference type="GO" id="GO:0140359">
    <property type="term" value="F:ABC-type transporter activity"/>
    <property type="evidence" value="ECO:0007669"/>
    <property type="project" value="InterPro"/>
</dbReference>
<dbReference type="InterPro" id="IPR029439">
    <property type="entry name" value="Wzt_C"/>
</dbReference>
<dbReference type="GO" id="GO:0016887">
    <property type="term" value="F:ATP hydrolysis activity"/>
    <property type="evidence" value="ECO:0007669"/>
    <property type="project" value="InterPro"/>
</dbReference>
<dbReference type="EMBL" id="BBWV01000004">
    <property type="protein sequence ID" value="GAO45199.1"/>
    <property type="molecule type" value="Genomic_DNA"/>
</dbReference>
<dbReference type="Pfam" id="PF00005">
    <property type="entry name" value="ABC_tran"/>
    <property type="match status" value="1"/>
</dbReference>
<comment type="caution">
    <text evidence="6">The sequence shown here is derived from an EMBL/GenBank/DDBJ whole genome shotgun (WGS) entry which is preliminary data.</text>
</comment>
<dbReference type="InterPro" id="IPR003439">
    <property type="entry name" value="ABC_transporter-like_ATP-bd"/>
</dbReference>
<dbReference type="Gene3D" id="3.40.50.300">
    <property type="entry name" value="P-loop containing nucleotide triphosphate hydrolases"/>
    <property type="match status" value="1"/>
</dbReference>
<comment type="similarity">
    <text evidence="1">Belongs to the ABC transporter superfamily.</text>
</comment>
<evidence type="ECO:0000313" key="6">
    <source>
        <dbReference type="EMBL" id="GAO45199.1"/>
    </source>
</evidence>
<dbReference type="AlphaFoldDB" id="A0A0E9N5V2"/>
<evidence type="ECO:0000259" key="5">
    <source>
        <dbReference type="PROSITE" id="PS50893"/>
    </source>
</evidence>
<feature type="domain" description="ABC transporter" evidence="5">
    <location>
        <begin position="1"/>
        <end position="229"/>
    </location>
</feature>
<dbReference type="PANTHER" id="PTHR46743:SF2">
    <property type="entry name" value="TEICHOIC ACIDS EXPORT ATP-BINDING PROTEIN TAGH"/>
    <property type="match status" value="1"/>
</dbReference>
<dbReference type="CDD" id="cd03220">
    <property type="entry name" value="ABC_KpsT_Wzt"/>
    <property type="match status" value="1"/>
</dbReference>
<dbReference type="InterPro" id="IPR003593">
    <property type="entry name" value="AAA+_ATPase"/>
</dbReference>
<evidence type="ECO:0000313" key="7">
    <source>
        <dbReference type="Proteomes" id="UP000033121"/>
    </source>
</evidence>
<evidence type="ECO:0000256" key="4">
    <source>
        <dbReference type="ARBA" id="ARBA00022840"/>
    </source>
</evidence>
<keyword evidence="4 6" id="KW-0067">ATP-binding</keyword>
<dbReference type="SMART" id="SM00382">
    <property type="entry name" value="AAA"/>
    <property type="match status" value="1"/>
</dbReference>